<dbReference type="PANTHER" id="PTHR38465">
    <property type="entry name" value="HTH-TYPE TRANSCRIPTIONAL REGULATOR MJ1563-RELATED"/>
    <property type="match status" value="1"/>
</dbReference>
<gene>
    <name evidence="5" type="ORF">SAMN05216565_11457</name>
</gene>
<keyword evidence="2 4" id="KW-0238">DNA-binding</keyword>
<protein>
    <recommendedName>
        <fullName evidence="4">HTH-type transcriptional regulator</fullName>
    </recommendedName>
</protein>
<dbReference type="STRING" id="930152.SAMN05216565_11457"/>
<dbReference type="InterPro" id="IPR036390">
    <property type="entry name" value="WH_DNA-bd_sf"/>
</dbReference>
<keyword evidence="6" id="KW-1185">Reference proteome</keyword>
<dbReference type="AlphaFoldDB" id="A0A1H0WRS4"/>
<organism evidence="5 6">
    <name type="scientific">Litchfieldia salsa</name>
    <dbReference type="NCBI Taxonomy" id="930152"/>
    <lineage>
        <taxon>Bacteria</taxon>
        <taxon>Bacillati</taxon>
        <taxon>Bacillota</taxon>
        <taxon>Bacilli</taxon>
        <taxon>Bacillales</taxon>
        <taxon>Bacillaceae</taxon>
        <taxon>Litchfieldia</taxon>
    </lineage>
</organism>
<proteinExistence type="inferred from homology"/>
<dbReference type="PANTHER" id="PTHR38465:SF1">
    <property type="entry name" value="HTH-TYPE TRANSCRIPTIONAL REGULATOR MJ1563-RELATED"/>
    <property type="match status" value="1"/>
</dbReference>
<accession>A0A1H0WRS4</accession>
<evidence type="ECO:0000256" key="3">
    <source>
        <dbReference type="ARBA" id="ARBA00023163"/>
    </source>
</evidence>
<dbReference type="Gene3D" id="1.10.10.10">
    <property type="entry name" value="Winged helix-like DNA-binding domain superfamily/Winged helix DNA-binding domain"/>
    <property type="match status" value="1"/>
</dbReference>
<evidence type="ECO:0000313" key="5">
    <source>
        <dbReference type="EMBL" id="SDP93417.1"/>
    </source>
</evidence>
<dbReference type="Proteomes" id="UP000199159">
    <property type="component" value="Unassembled WGS sequence"/>
</dbReference>
<evidence type="ECO:0000256" key="2">
    <source>
        <dbReference type="ARBA" id="ARBA00023125"/>
    </source>
</evidence>
<evidence type="ECO:0000313" key="6">
    <source>
        <dbReference type="Proteomes" id="UP000199159"/>
    </source>
</evidence>
<keyword evidence="1 4" id="KW-0805">Transcription regulation</keyword>
<dbReference type="InterPro" id="IPR026282">
    <property type="entry name" value="MJ1563"/>
</dbReference>
<reference evidence="6" key="1">
    <citation type="submission" date="2016-10" db="EMBL/GenBank/DDBJ databases">
        <authorList>
            <person name="Varghese N."/>
            <person name="Submissions S."/>
        </authorList>
    </citation>
    <scope>NUCLEOTIDE SEQUENCE [LARGE SCALE GENOMIC DNA]</scope>
    <source>
        <strain evidence="6">IBRC-M10078</strain>
    </source>
</reference>
<dbReference type="InterPro" id="IPR036388">
    <property type="entry name" value="WH-like_DNA-bd_sf"/>
</dbReference>
<dbReference type="OrthoDB" id="9800374at2"/>
<dbReference type="RefSeq" id="WP_090858605.1">
    <property type="nucleotide sequence ID" value="NZ_FNJU01000014.1"/>
</dbReference>
<dbReference type="GO" id="GO:0003677">
    <property type="term" value="F:DNA binding"/>
    <property type="evidence" value="ECO:0007669"/>
    <property type="project" value="UniProtKB-UniRule"/>
</dbReference>
<dbReference type="InterPro" id="IPR052362">
    <property type="entry name" value="HTH-GbsR_regulator"/>
</dbReference>
<dbReference type="EMBL" id="FNJU01000014">
    <property type="protein sequence ID" value="SDP93417.1"/>
    <property type="molecule type" value="Genomic_DNA"/>
</dbReference>
<evidence type="ECO:0000256" key="1">
    <source>
        <dbReference type="ARBA" id="ARBA00023015"/>
    </source>
</evidence>
<dbReference type="PIRSF" id="PIRSF006707">
    <property type="entry name" value="MJ1563"/>
    <property type="match status" value="1"/>
</dbReference>
<dbReference type="SUPFAM" id="SSF46785">
    <property type="entry name" value="Winged helix' DNA-binding domain"/>
    <property type="match status" value="1"/>
</dbReference>
<name>A0A1H0WRS4_9BACI</name>
<keyword evidence="3 4" id="KW-0804">Transcription</keyword>
<evidence type="ECO:0000256" key="4">
    <source>
        <dbReference type="PIRNR" id="PIRNR006707"/>
    </source>
</evidence>
<comment type="similarity">
    <text evidence="4">Belongs to the GbsR family.</text>
</comment>
<sequence>MKDIEQLDRTRSMVIDSIAQNMNLYGITPSAGRLYGLLFFSDKPLTLDEMKDELGMSKTSMSTSVRSLLDLNMVEKVWVKGERKDLYTIKEDWYQCFFDFFTIKWRTAITMNSSAMEKSITNLQKLIDDPNTSAEIRDNASLDIKKLEERLDYYDWQNRLIDSFETKEILNFVPVEKKKD</sequence>